<organism evidence="1 2">
    <name type="scientific">Candidatus Marsarchaeota G2 archaeon OSP_D</name>
    <dbReference type="NCBI Taxonomy" id="1978157"/>
    <lineage>
        <taxon>Archaea</taxon>
        <taxon>Candidatus Marsarchaeota</taxon>
        <taxon>Candidatus Marsarchaeota group 2</taxon>
    </lineage>
</organism>
<dbReference type="SUPFAM" id="SSF48452">
    <property type="entry name" value="TPR-like"/>
    <property type="match status" value="1"/>
</dbReference>
<dbReference type="AlphaFoldDB" id="A0A2R6AH36"/>
<dbReference type="InterPro" id="IPR011990">
    <property type="entry name" value="TPR-like_helical_dom_sf"/>
</dbReference>
<dbReference type="Gene3D" id="1.25.40.10">
    <property type="entry name" value="Tetratricopeptide repeat domain"/>
    <property type="match status" value="1"/>
</dbReference>
<protein>
    <recommendedName>
        <fullName evidence="3">MalT-like TPR region domain-containing protein</fullName>
    </recommendedName>
</protein>
<proteinExistence type="predicted"/>
<evidence type="ECO:0000313" key="1">
    <source>
        <dbReference type="EMBL" id="PSN85659.1"/>
    </source>
</evidence>
<name>A0A2R6AH36_9ARCH</name>
<dbReference type="EMBL" id="NEXE01000232">
    <property type="protein sequence ID" value="PSN85659.1"/>
    <property type="molecule type" value="Genomic_DNA"/>
</dbReference>
<comment type="caution">
    <text evidence="1">The sequence shown here is derived from an EMBL/GenBank/DDBJ whole genome shotgun (WGS) entry which is preliminary data.</text>
</comment>
<reference evidence="1 2" key="1">
    <citation type="submission" date="2017-04" db="EMBL/GenBank/DDBJ databases">
        <title>Novel microbial lineages endemic to geothermal iron-oxide mats fill important gaps in the evolutionary history of Archaea.</title>
        <authorList>
            <person name="Jay Z.J."/>
            <person name="Beam J.P."/>
            <person name="Dlakic M."/>
            <person name="Rusch D.B."/>
            <person name="Kozubal M.A."/>
            <person name="Inskeep W.P."/>
        </authorList>
    </citation>
    <scope>NUCLEOTIDE SEQUENCE [LARGE SCALE GENOMIC DNA]</scope>
    <source>
        <strain evidence="1">OSP_D</strain>
    </source>
</reference>
<sequence>MKVYALLEQDMVQEAFELARQNNFSSSIECSAAALYYSMFRDELLTEEFAERALKTAKGEKEVAYALAARASALMVEERMKEAVEVLNRSVETYETQMARKMLASCYMHLHDFTKSFENAERAYALLPSVGNHALVYLSLFNSGRLKEAFEESEKALKEAEGDDKLIVLGDRVRMLFTLSERQPEVLPLLRKETTRLILFPVRSDDWVALKVRILLSTKQANLALEVVEEGRRLFPESWLLKLEHADVLFSLGEKERALELALPVIMNEKVPSYFFDDKVLSKELLNFVSQGLVQT</sequence>
<gene>
    <name evidence="1" type="ORF">B9Q03_12175</name>
</gene>
<dbReference type="Proteomes" id="UP000240322">
    <property type="component" value="Unassembled WGS sequence"/>
</dbReference>
<accession>A0A2R6AH36</accession>
<evidence type="ECO:0000313" key="2">
    <source>
        <dbReference type="Proteomes" id="UP000240322"/>
    </source>
</evidence>
<evidence type="ECO:0008006" key="3">
    <source>
        <dbReference type="Google" id="ProtNLM"/>
    </source>
</evidence>